<reference evidence="1 2" key="1">
    <citation type="submission" date="2020-08" db="EMBL/GenBank/DDBJ databases">
        <title>Sequencing the genomes of 1000 actinobacteria strains.</title>
        <authorList>
            <person name="Klenk H.-P."/>
        </authorList>
    </citation>
    <scope>NUCLEOTIDE SEQUENCE [LARGE SCALE GENOMIC DNA]</scope>
    <source>
        <strain evidence="1 2">DSM 41654</strain>
    </source>
</reference>
<keyword evidence="1" id="KW-0808">Transferase</keyword>
<gene>
    <name evidence="1" type="ORF">FHR34_000306</name>
</gene>
<keyword evidence="2" id="KW-1185">Reference proteome</keyword>
<dbReference type="InterPro" id="IPR011009">
    <property type="entry name" value="Kinase-like_dom_sf"/>
</dbReference>
<organism evidence="1 2">
    <name type="scientific">Kitasatospora kifunensis</name>
    <name type="common">Streptomyces kifunensis</name>
    <dbReference type="NCBI Taxonomy" id="58351"/>
    <lineage>
        <taxon>Bacteria</taxon>
        <taxon>Bacillati</taxon>
        <taxon>Actinomycetota</taxon>
        <taxon>Actinomycetes</taxon>
        <taxon>Kitasatosporales</taxon>
        <taxon>Streptomycetaceae</taxon>
        <taxon>Kitasatospora</taxon>
    </lineage>
</organism>
<sequence length="313" mass="33992">MTARPQPGRLRVPPALAAAQQTEEWRAWVAELPTLAGEFLERWQLRPDGAPTHGAVSLILPVRQPDGSPAVLKLQPVDEETRGEPIALRAWGRGLAAELLDSDPDTGTLLLERLDAARSLAAVPDDTLAVRELAELLAALVDRPAPAGLPRLADLAAAMLHRLPRALPQLAAPADRQLLATCGAAVRELLAEPGDRLLHWDLHYDNVLAPLPAYGQDRSRWLAIDPKPLAGDPGFELLPALRNRWEDVVATGDVTRAVRHRFRLLTDTLDLDRLRATGWTLGRILQNTLWDLDDGATAVDPVQVAIAGALLEA</sequence>
<keyword evidence="1" id="KW-0418">Kinase</keyword>
<dbReference type="SUPFAM" id="SSF56112">
    <property type="entry name" value="Protein kinase-like (PK-like)"/>
    <property type="match status" value="1"/>
</dbReference>
<dbReference type="RefSeq" id="WP_184933668.1">
    <property type="nucleotide sequence ID" value="NZ_JACHJV010000001.1"/>
</dbReference>
<dbReference type="EMBL" id="JACHJV010000001">
    <property type="protein sequence ID" value="MBB4921313.1"/>
    <property type="molecule type" value="Genomic_DNA"/>
</dbReference>
<comment type="caution">
    <text evidence="1">The sequence shown here is derived from an EMBL/GenBank/DDBJ whole genome shotgun (WGS) entry which is preliminary data.</text>
</comment>
<dbReference type="EC" id="2.7.1.72" evidence="1"/>
<evidence type="ECO:0000313" key="1">
    <source>
        <dbReference type="EMBL" id="MBB4921313.1"/>
    </source>
</evidence>
<evidence type="ECO:0000313" key="2">
    <source>
        <dbReference type="Proteomes" id="UP000540506"/>
    </source>
</evidence>
<accession>A0A7W7VT14</accession>
<dbReference type="AlphaFoldDB" id="A0A7W7VT14"/>
<dbReference type="InterPro" id="IPR006748">
    <property type="entry name" value="NH2Glyco/OHUrea_AB-resist_kin"/>
</dbReference>
<proteinExistence type="predicted"/>
<protein>
    <submittedName>
        <fullName evidence="1">Streptomycin 6-kinase</fullName>
        <ecNumber evidence="1">2.7.1.72</ecNumber>
    </submittedName>
</protein>
<dbReference type="GO" id="GO:0019748">
    <property type="term" value="P:secondary metabolic process"/>
    <property type="evidence" value="ECO:0007669"/>
    <property type="project" value="InterPro"/>
</dbReference>
<dbReference type="Proteomes" id="UP000540506">
    <property type="component" value="Unassembled WGS sequence"/>
</dbReference>
<dbReference type="GO" id="GO:0050300">
    <property type="term" value="F:aminoglycoside 6-kinase activity"/>
    <property type="evidence" value="ECO:0007669"/>
    <property type="project" value="UniProtKB-EC"/>
</dbReference>
<name>A0A7W7VT14_KITKI</name>
<dbReference type="Pfam" id="PF04655">
    <property type="entry name" value="APH_6_hur"/>
    <property type="match status" value="1"/>
</dbReference>